<dbReference type="AlphaFoldDB" id="W4QZ22"/>
<reference evidence="1 2" key="1">
    <citation type="journal article" date="2014" name="Genome Announc.">
        <title>Draft Genome Sequences of Three Alkaliphilic Bacillus Strains, Bacillus wakoensis JCM 9140T, Bacillus akibai JCM 9157T, and Bacillus hemicellulosilyticus JCM 9152T.</title>
        <authorList>
            <person name="Yuki M."/>
            <person name="Oshima K."/>
            <person name="Suda W."/>
            <person name="Oshida Y."/>
            <person name="Kitamura K."/>
            <person name="Iida T."/>
            <person name="Hattori M."/>
            <person name="Ohkuma M."/>
        </authorList>
    </citation>
    <scope>NUCLEOTIDE SEQUENCE [LARGE SCALE GENOMIC DNA]</scope>
    <source>
        <strain evidence="1 2">JCM 9157</strain>
    </source>
</reference>
<evidence type="ECO:0008006" key="3">
    <source>
        <dbReference type="Google" id="ProtNLM"/>
    </source>
</evidence>
<keyword evidence="2" id="KW-1185">Reference proteome</keyword>
<dbReference type="Proteomes" id="UP000018896">
    <property type="component" value="Unassembled WGS sequence"/>
</dbReference>
<organism evidence="1 2">
    <name type="scientific">Halalkalibacter akibai (strain ATCC 43226 / DSM 21942 / CIP 109018 / JCM 9157 / 1139)</name>
    <name type="common">Bacillus akibai</name>
    <dbReference type="NCBI Taxonomy" id="1236973"/>
    <lineage>
        <taxon>Bacteria</taxon>
        <taxon>Bacillati</taxon>
        <taxon>Bacillota</taxon>
        <taxon>Bacilli</taxon>
        <taxon>Bacillales</taxon>
        <taxon>Bacillaceae</taxon>
        <taxon>Halalkalibacter</taxon>
    </lineage>
</organism>
<evidence type="ECO:0000313" key="1">
    <source>
        <dbReference type="EMBL" id="GAE37157.1"/>
    </source>
</evidence>
<proteinExistence type="predicted"/>
<name>W4QZ22_HALA3</name>
<dbReference type="STRING" id="1236973.JCM9157_4414"/>
<gene>
    <name evidence="1" type="ORF">JCM9157_4414</name>
</gene>
<dbReference type="EMBL" id="BAUV01000056">
    <property type="protein sequence ID" value="GAE37157.1"/>
    <property type="molecule type" value="Genomic_DNA"/>
</dbReference>
<comment type="caution">
    <text evidence="1">The sequence shown here is derived from an EMBL/GenBank/DDBJ whole genome shotgun (WGS) entry which is preliminary data.</text>
</comment>
<dbReference type="OrthoDB" id="2881633at2"/>
<evidence type="ECO:0000313" key="2">
    <source>
        <dbReference type="Proteomes" id="UP000018896"/>
    </source>
</evidence>
<dbReference type="PANTHER" id="PTHR39183">
    <property type="entry name" value="SPORE COAT PROTEIN F-LIKE PROTEIN YHCQ"/>
    <property type="match status" value="1"/>
</dbReference>
<sequence>MESKQLSFADHTIVTDMLFETKAAIKDLSTALSEATSPQVRTFLETELMTAIGQHEQIYTFLQNRGIYDAYNIPEQLQKDITYAQAALDM</sequence>
<dbReference type="PANTHER" id="PTHR39183:SF1">
    <property type="entry name" value="SPORE COAT PROTEIN F-LIKE PROTEIN YHCQ"/>
    <property type="match status" value="1"/>
</dbReference>
<dbReference type="Pfam" id="PF07875">
    <property type="entry name" value="Coat_F"/>
    <property type="match status" value="1"/>
</dbReference>
<dbReference type="RefSeq" id="WP_035667590.1">
    <property type="nucleotide sequence ID" value="NZ_BAUV01000056.1"/>
</dbReference>
<accession>W4QZ22</accession>
<protein>
    <recommendedName>
        <fullName evidence="3">Spore coat protein</fullName>
    </recommendedName>
</protein>
<dbReference type="eggNOG" id="COG5577">
    <property type="taxonomic scope" value="Bacteria"/>
</dbReference>
<dbReference type="InterPro" id="IPR012851">
    <property type="entry name" value="Spore_coat_CotF-like"/>
</dbReference>